<dbReference type="InterPro" id="IPR051159">
    <property type="entry name" value="Hexapeptide_acetyltransf"/>
</dbReference>
<name>A0ABU5V636_9GAMM</name>
<dbReference type="EC" id="2.3.1.-" evidence="2"/>
<accession>A0ABU5V636</accession>
<organism evidence="2 3">
    <name type="scientific">Stenotrophomonas capsici</name>
    <dbReference type="NCBI Taxonomy" id="3110230"/>
    <lineage>
        <taxon>Bacteria</taxon>
        <taxon>Pseudomonadati</taxon>
        <taxon>Pseudomonadota</taxon>
        <taxon>Gammaproteobacteria</taxon>
        <taxon>Lysobacterales</taxon>
        <taxon>Lysobacteraceae</taxon>
        <taxon>Stenotrophomonas</taxon>
    </lineage>
</organism>
<evidence type="ECO:0000256" key="1">
    <source>
        <dbReference type="SAM" id="MobiDB-lite"/>
    </source>
</evidence>
<dbReference type="PANTHER" id="PTHR23416:SF78">
    <property type="entry name" value="LIPOPOLYSACCHARIDE BIOSYNTHESIS O-ACETYL TRANSFERASE WBBJ-RELATED"/>
    <property type="match status" value="1"/>
</dbReference>
<reference evidence="2 3" key="1">
    <citation type="submission" date="2023-12" db="EMBL/GenBank/DDBJ databases">
        <title>Stenotrophomonas guangdongensis sp. nov., isolated from wilted pepper plants (Capsicum annuum).</title>
        <authorList>
            <person name="Qiu M."/>
            <person name="Li Y."/>
            <person name="Liu Q."/>
            <person name="Zhang X."/>
            <person name="Huang Y."/>
            <person name="Guo R."/>
            <person name="Hu M."/>
            <person name="Zhou J."/>
            <person name="Zhou X."/>
        </authorList>
    </citation>
    <scope>NUCLEOTIDE SEQUENCE [LARGE SCALE GENOMIC DNA]</scope>
    <source>
        <strain evidence="2 3">MH1</strain>
    </source>
</reference>
<dbReference type="Gene3D" id="2.160.10.10">
    <property type="entry name" value="Hexapeptide repeat proteins"/>
    <property type="match status" value="1"/>
</dbReference>
<dbReference type="SUPFAM" id="SSF51161">
    <property type="entry name" value="Trimeric LpxA-like enzymes"/>
    <property type="match status" value="1"/>
</dbReference>
<gene>
    <name evidence="2" type="ORF">VA603_12705</name>
</gene>
<dbReference type="GO" id="GO:0016746">
    <property type="term" value="F:acyltransferase activity"/>
    <property type="evidence" value="ECO:0007669"/>
    <property type="project" value="UniProtKB-KW"/>
</dbReference>
<protein>
    <submittedName>
        <fullName evidence="2">Acyltransferase</fullName>
        <ecNumber evidence="2">2.3.1.-</ecNumber>
    </submittedName>
</protein>
<dbReference type="PANTHER" id="PTHR23416">
    <property type="entry name" value="SIALIC ACID SYNTHASE-RELATED"/>
    <property type="match status" value="1"/>
</dbReference>
<dbReference type="CDD" id="cd04647">
    <property type="entry name" value="LbH_MAT_like"/>
    <property type="match status" value="1"/>
</dbReference>
<dbReference type="Proteomes" id="UP001301653">
    <property type="component" value="Unassembled WGS sequence"/>
</dbReference>
<dbReference type="InterPro" id="IPR011004">
    <property type="entry name" value="Trimer_LpxA-like_sf"/>
</dbReference>
<evidence type="ECO:0000313" key="2">
    <source>
        <dbReference type="EMBL" id="MEA5668402.1"/>
    </source>
</evidence>
<dbReference type="EMBL" id="JAYFUH010000248">
    <property type="protein sequence ID" value="MEA5668402.1"/>
    <property type="molecule type" value="Genomic_DNA"/>
</dbReference>
<proteinExistence type="predicted"/>
<sequence>MDSRQATLAAPERSELRDERGNRVIAPVGLNSLTTVFKGHNCTLEIDPRARLVNTAVEFHGSNAHCRIGAAGPAGSLSALIRLGEDCVITIGAGVTTTARTFIATSEGGRVTVGDDCMLASEVQLRGDDAHPIFDIHTGQRINPVEDIVIGAHVWLAFGVCCLGGARIGDGSVIGMDSVVTGPIPNNCVAVGTPARVVRRDVAWERPHLSMAQPPYKPDGDSVPRSAYWNATRD</sequence>
<comment type="caution">
    <text evidence="2">The sequence shown here is derived from an EMBL/GenBank/DDBJ whole genome shotgun (WGS) entry which is preliminary data.</text>
</comment>
<keyword evidence="3" id="KW-1185">Reference proteome</keyword>
<keyword evidence="2" id="KW-0808">Transferase</keyword>
<evidence type="ECO:0000313" key="3">
    <source>
        <dbReference type="Proteomes" id="UP001301653"/>
    </source>
</evidence>
<dbReference type="RefSeq" id="WP_132863469.1">
    <property type="nucleotide sequence ID" value="NZ_JAYFUH010000248.1"/>
</dbReference>
<keyword evidence="2" id="KW-0012">Acyltransferase</keyword>
<feature type="region of interest" description="Disordered" evidence="1">
    <location>
        <begin position="213"/>
        <end position="234"/>
    </location>
</feature>